<dbReference type="InterPro" id="IPR006140">
    <property type="entry name" value="D-isomer_DH_NAD-bd"/>
</dbReference>
<dbReference type="InterPro" id="IPR043322">
    <property type="entry name" value="CtBP"/>
</dbReference>
<sequence>MGFKVGFTDAFRLGIDFAYEKERFQKVGIEFETFNCYTEDDVLEKMQDCDIHILVAAPYTKRVINGLPKLKGLCRFGIGVDSIDVPAATEQGVRVCNDTGYCLEEVATHAFALILDLFRKTSLLDRSVRSGEWKWSVGYEARNLTGITVGLAGCGNIARYLIRFLKPFRCRVIAFDPFLDAATIAARGAEKVSFNELLEQSDVISVHCHLTDETRHMFDAAAFRRMKKNSFIVNVSRGALIDTYALADAIRIGDLQGAGLDTHESEPLALDHPLRTIDSVILTPHSAHYSSKAFETLRMHMVDQAIAVLEGTMPQFLFNREQLGL</sequence>
<dbReference type="RefSeq" id="WP_213543071.1">
    <property type="nucleotide sequence ID" value="NZ_AP023420.1"/>
</dbReference>
<evidence type="ECO:0000313" key="7">
    <source>
        <dbReference type="EMBL" id="BCK84265.1"/>
    </source>
</evidence>
<dbReference type="InterPro" id="IPR036291">
    <property type="entry name" value="NAD(P)-bd_dom_sf"/>
</dbReference>
<protein>
    <submittedName>
        <fullName evidence="7">Dehydrogenase</fullName>
    </submittedName>
</protein>
<evidence type="ECO:0000313" key="8">
    <source>
        <dbReference type="Proteomes" id="UP000679848"/>
    </source>
</evidence>
<keyword evidence="2 4" id="KW-0560">Oxidoreductase</keyword>
<dbReference type="AlphaFoldDB" id="A0A810QCH2"/>
<dbReference type="SUPFAM" id="SSF51735">
    <property type="entry name" value="NAD(P)-binding Rossmann-fold domains"/>
    <property type="match status" value="1"/>
</dbReference>
<dbReference type="Gene3D" id="3.40.50.720">
    <property type="entry name" value="NAD(P)-binding Rossmann-like Domain"/>
    <property type="match status" value="2"/>
</dbReference>
<organism evidence="7 8">
    <name type="scientific">Pusillibacter faecalis</name>
    <dbReference type="NCBI Taxonomy" id="2714358"/>
    <lineage>
        <taxon>Bacteria</taxon>
        <taxon>Bacillati</taxon>
        <taxon>Bacillota</taxon>
        <taxon>Clostridia</taxon>
        <taxon>Eubacteriales</taxon>
        <taxon>Oscillospiraceae</taxon>
        <taxon>Pusillibacter</taxon>
    </lineage>
</organism>
<dbReference type="SUPFAM" id="SSF52283">
    <property type="entry name" value="Formate/glycerate dehydrogenase catalytic domain-like"/>
    <property type="match status" value="1"/>
</dbReference>
<dbReference type="InterPro" id="IPR029753">
    <property type="entry name" value="D-isomer_DH_CS"/>
</dbReference>
<dbReference type="Proteomes" id="UP000679848">
    <property type="component" value="Chromosome"/>
</dbReference>
<dbReference type="GO" id="GO:0016616">
    <property type="term" value="F:oxidoreductase activity, acting on the CH-OH group of donors, NAD or NADP as acceptor"/>
    <property type="evidence" value="ECO:0007669"/>
    <property type="project" value="InterPro"/>
</dbReference>
<dbReference type="Pfam" id="PF00389">
    <property type="entry name" value="2-Hacid_dh"/>
    <property type="match status" value="1"/>
</dbReference>
<dbReference type="CDD" id="cd05299">
    <property type="entry name" value="CtBP_dh"/>
    <property type="match status" value="1"/>
</dbReference>
<reference evidence="7" key="1">
    <citation type="submission" date="2020-09" db="EMBL/GenBank/DDBJ databases">
        <title>New species isolated from human feces.</title>
        <authorList>
            <person name="Kitahara M."/>
            <person name="Shigeno Y."/>
            <person name="Shime M."/>
            <person name="Matsumoto Y."/>
            <person name="Nakamura S."/>
            <person name="Motooka D."/>
            <person name="Fukuoka S."/>
            <person name="Nishikawa H."/>
            <person name="Benno Y."/>
        </authorList>
    </citation>
    <scope>NUCLEOTIDE SEQUENCE</scope>
    <source>
        <strain evidence="7">MM59</strain>
    </source>
</reference>
<evidence type="ECO:0000256" key="3">
    <source>
        <dbReference type="ARBA" id="ARBA00023027"/>
    </source>
</evidence>
<gene>
    <name evidence="7" type="ORF">MM59RIKEN_15840</name>
</gene>
<comment type="similarity">
    <text evidence="1 4">Belongs to the D-isomer specific 2-hydroxyacid dehydrogenase family.</text>
</comment>
<dbReference type="InterPro" id="IPR006139">
    <property type="entry name" value="D-isomer_2_OHA_DH_cat_dom"/>
</dbReference>
<dbReference type="GO" id="GO:0003714">
    <property type="term" value="F:transcription corepressor activity"/>
    <property type="evidence" value="ECO:0007669"/>
    <property type="project" value="InterPro"/>
</dbReference>
<feature type="domain" description="D-isomer specific 2-hydroxyacid dehydrogenase NAD-binding" evidence="6">
    <location>
        <begin position="111"/>
        <end position="287"/>
    </location>
</feature>
<evidence type="ECO:0000256" key="4">
    <source>
        <dbReference type="RuleBase" id="RU003719"/>
    </source>
</evidence>
<dbReference type="PROSITE" id="PS00671">
    <property type="entry name" value="D_2_HYDROXYACID_DH_3"/>
    <property type="match status" value="1"/>
</dbReference>
<keyword evidence="3" id="KW-0520">NAD</keyword>
<dbReference type="GO" id="GO:0051287">
    <property type="term" value="F:NAD binding"/>
    <property type="evidence" value="ECO:0007669"/>
    <property type="project" value="InterPro"/>
</dbReference>
<dbReference type="PANTHER" id="PTHR42789">
    <property type="entry name" value="D-ISOMER SPECIFIC 2-HYDROXYACID DEHYDROGENASE FAMILY PROTEIN (AFU_ORTHOLOGUE AFUA_6G10090)"/>
    <property type="match status" value="1"/>
</dbReference>
<evidence type="ECO:0000256" key="1">
    <source>
        <dbReference type="ARBA" id="ARBA00005854"/>
    </source>
</evidence>
<proteinExistence type="inferred from homology"/>
<dbReference type="EMBL" id="AP023420">
    <property type="protein sequence ID" value="BCK84265.1"/>
    <property type="molecule type" value="Genomic_DNA"/>
</dbReference>
<dbReference type="InterPro" id="IPR050857">
    <property type="entry name" value="D-2-hydroxyacid_DH"/>
</dbReference>
<evidence type="ECO:0000259" key="5">
    <source>
        <dbReference type="Pfam" id="PF00389"/>
    </source>
</evidence>
<feature type="domain" description="D-isomer specific 2-hydroxyacid dehydrogenase catalytic" evidence="5">
    <location>
        <begin position="19"/>
        <end position="314"/>
    </location>
</feature>
<name>A0A810QCH2_9FIRM</name>
<dbReference type="KEGG" id="pfaa:MM59RIKEN_15840"/>
<dbReference type="Pfam" id="PF02826">
    <property type="entry name" value="2-Hacid_dh_C"/>
    <property type="match status" value="1"/>
</dbReference>
<evidence type="ECO:0000256" key="2">
    <source>
        <dbReference type="ARBA" id="ARBA00023002"/>
    </source>
</evidence>
<accession>A0A810QCH2</accession>
<dbReference type="PANTHER" id="PTHR42789:SF1">
    <property type="entry name" value="D-ISOMER SPECIFIC 2-HYDROXYACID DEHYDROGENASE FAMILY PROTEIN (AFU_ORTHOLOGUE AFUA_6G10090)"/>
    <property type="match status" value="1"/>
</dbReference>
<evidence type="ECO:0000259" key="6">
    <source>
        <dbReference type="Pfam" id="PF02826"/>
    </source>
</evidence>
<keyword evidence="8" id="KW-1185">Reference proteome</keyword>